<dbReference type="InterPro" id="IPR007016">
    <property type="entry name" value="O-antigen_ligase-rel_domated"/>
</dbReference>
<keyword evidence="4 5" id="KW-0472">Membrane</keyword>
<sequence>MILNNTTHLDYTKYINHVAVAYALVFPLSRAGISFFTALLLLLWLLEGGFKRKFSLMARNSVVLSISAFLAFNLISLLWTNHLGESFDYIRRYWYLSIIIVFFTSIQKDFIPKILSFFILGMFISEVISYGVFFEWWEFKHATTANISPFMHHIEYSVYLALAALIIMGRIFSHRMIKTKLIYIAFFITMSGNLFLTEGRTGQLALVLGLLTLALVNFKNKFKAFFISSVISLTLLSAAYVFSDTFQHRVADASSSLINVINNQDYCSSWGARVGAYITAKDIVVTHPIIGVGITDNMDIFRGLLDTKYQYMGCIRELAHMHNQYLQVLTQLGFLGLFIFISIFYNLGNIKIKNREFRNIKYVYLAILFVGFIAEVLFHRAFSLALYSVMVGLILAQNRVENEV</sequence>
<dbReference type="InterPro" id="IPR051533">
    <property type="entry name" value="WaaL-like"/>
</dbReference>
<feature type="transmembrane region" description="Helical" evidence="5">
    <location>
        <begin position="20"/>
        <end position="46"/>
    </location>
</feature>
<feature type="transmembrane region" description="Helical" evidence="5">
    <location>
        <begin position="58"/>
        <end position="80"/>
    </location>
</feature>
<dbReference type="Pfam" id="PF04932">
    <property type="entry name" value="Wzy_C"/>
    <property type="match status" value="1"/>
</dbReference>
<name>A0A6S6TTV5_9BACT</name>
<evidence type="ECO:0000256" key="2">
    <source>
        <dbReference type="ARBA" id="ARBA00022692"/>
    </source>
</evidence>
<evidence type="ECO:0000256" key="3">
    <source>
        <dbReference type="ARBA" id="ARBA00022989"/>
    </source>
</evidence>
<keyword evidence="3 5" id="KW-1133">Transmembrane helix</keyword>
<accession>A0A6S6TTV5</accession>
<evidence type="ECO:0000256" key="5">
    <source>
        <dbReference type="SAM" id="Phobius"/>
    </source>
</evidence>
<feature type="transmembrane region" description="Helical" evidence="5">
    <location>
        <begin position="225"/>
        <end position="242"/>
    </location>
</feature>
<dbReference type="PANTHER" id="PTHR37422:SF17">
    <property type="entry name" value="O-ANTIGEN LIGASE"/>
    <property type="match status" value="1"/>
</dbReference>
<feature type="domain" description="O-antigen ligase-related" evidence="6">
    <location>
        <begin position="186"/>
        <end position="341"/>
    </location>
</feature>
<feature type="transmembrane region" description="Helical" evidence="5">
    <location>
        <begin position="92"/>
        <end position="107"/>
    </location>
</feature>
<dbReference type="GO" id="GO:0016020">
    <property type="term" value="C:membrane"/>
    <property type="evidence" value="ECO:0007669"/>
    <property type="project" value="UniProtKB-SubCell"/>
</dbReference>
<evidence type="ECO:0000256" key="1">
    <source>
        <dbReference type="ARBA" id="ARBA00004141"/>
    </source>
</evidence>
<gene>
    <name evidence="7" type="ORF">HELGO_WM554</name>
</gene>
<feature type="transmembrane region" description="Helical" evidence="5">
    <location>
        <begin position="180"/>
        <end position="196"/>
    </location>
</feature>
<organism evidence="7">
    <name type="scientific">uncultured Sulfurovum sp</name>
    <dbReference type="NCBI Taxonomy" id="269237"/>
    <lineage>
        <taxon>Bacteria</taxon>
        <taxon>Pseudomonadati</taxon>
        <taxon>Campylobacterota</taxon>
        <taxon>Epsilonproteobacteria</taxon>
        <taxon>Campylobacterales</taxon>
        <taxon>Sulfurovaceae</taxon>
        <taxon>Sulfurovum</taxon>
        <taxon>environmental samples</taxon>
    </lineage>
</organism>
<keyword evidence="7" id="KW-0436">Ligase</keyword>
<dbReference type="AlphaFoldDB" id="A0A6S6TTV5"/>
<protein>
    <submittedName>
        <fullName evidence="7">O-antigen ligase WaaL</fullName>
    </submittedName>
</protein>
<feature type="transmembrane region" description="Helical" evidence="5">
    <location>
        <begin position="360"/>
        <end position="378"/>
    </location>
</feature>
<evidence type="ECO:0000259" key="6">
    <source>
        <dbReference type="Pfam" id="PF04932"/>
    </source>
</evidence>
<evidence type="ECO:0000313" key="7">
    <source>
        <dbReference type="EMBL" id="CAA6819603.1"/>
    </source>
</evidence>
<feature type="transmembrane region" description="Helical" evidence="5">
    <location>
        <begin position="202"/>
        <end position="218"/>
    </location>
</feature>
<comment type="subcellular location">
    <subcellularLocation>
        <location evidence="1">Membrane</location>
        <topology evidence="1">Multi-pass membrane protein</topology>
    </subcellularLocation>
</comment>
<dbReference type="PANTHER" id="PTHR37422">
    <property type="entry name" value="TEICHURONIC ACID BIOSYNTHESIS PROTEIN TUAE"/>
    <property type="match status" value="1"/>
</dbReference>
<dbReference type="EMBL" id="CACVAS010000107">
    <property type="protein sequence ID" value="CAA6819603.1"/>
    <property type="molecule type" value="Genomic_DNA"/>
</dbReference>
<keyword evidence="2 5" id="KW-0812">Transmembrane</keyword>
<proteinExistence type="predicted"/>
<feature type="transmembrane region" description="Helical" evidence="5">
    <location>
        <begin position="328"/>
        <end position="348"/>
    </location>
</feature>
<feature type="transmembrane region" description="Helical" evidence="5">
    <location>
        <begin position="156"/>
        <end position="173"/>
    </location>
</feature>
<evidence type="ECO:0000256" key="4">
    <source>
        <dbReference type="ARBA" id="ARBA00023136"/>
    </source>
</evidence>
<feature type="transmembrane region" description="Helical" evidence="5">
    <location>
        <begin position="114"/>
        <end position="136"/>
    </location>
</feature>
<reference evidence="7" key="1">
    <citation type="submission" date="2020-01" db="EMBL/GenBank/DDBJ databases">
        <authorList>
            <person name="Meier V. D."/>
            <person name="Meier V D."/>
        </authorList>
    </citation>
    <scope>NUCLEOTIDE SEQUENCE</scope>
    <source>
        <strain evidence="7">HLG_WM_MAG_01</strain>
    </source>
</reference>
<dbReference type="GO" id="GO:0016874">
    <property type="term" value="F:ligase activity"/>
    <property type="evidence" value="ECO:0007669"/>
    <property type="project" value="UniProtKB-KW"/>
</dbReference>